<proteinExistence type="predicted"/>
<protein>
    <submittedName>
        <fullName evidence="1">Uncharacterized protein</fullName>
    </submittedName>
</protein>
<dbReference type="EMBL" id="LAZR01061085">
    <property type="protein sequence ID" value="KKK64294.1"/>
    <property type="molecule type" value="Genomic_DNA"/>
</dbReference>
<comment type="caution">
    <text evidence="1">The sequence shown here is derived from an EMBL/GenBank/DDBJ whole genome shotgun (WGS) entry which is preliminary data.</text>
</comment>
<gene>
    <name evidence="1" type="ORF">LCGC14_2985660</name>
</gene>
<evidence type="ECO:0000313" key="1">
    <source>
        <dbReference type="EMBL" id="KKK64294.1"/>
    </source>
</evidence>
<name>A0A0F8ZCR9_9ZZZZ</name>
<reference evidence="1" key="1">
    <citation type="journal article" date="2015" name="Nature">
        <title>Complex archaea that bridge the gap between prokaryotes and eukaryotes.</title>
        <authorList>
            <person name="Spang A."/>
            <person name="Saw J.H."/>
            <person name="Jorgensen S.L."/>
            <person name="Zaremba-Niedzwiedzka K."/>
            <person name="Martijn J."/>
            <person name="Lind A.E."/>
            <person name="van Eijk R."/>
            <person name="Schleper C."/>
            <person name="Guy L."/>
            <person name="Ettema T.J."/>
        </authorList>
    </citation>
    <scope>NUCLEOTIDE SEQUENCE</scope>
</reference>
<accession>A0A0F8ZCR9</accession>
<feature type="non-terminal residue" evidence="1">
    <location>
        <position position="156"/>
    </location>
</feature>
<organism evidence="1">
    <name type="scientific">marine sediment metagenome</name>
    <dbReference type="NCBI Taxonomy" id="412755"/>
    <lineage>
        <taxon>unclassified sequences</taxon>
        <taxon>metagenomes</taxon>
        <taxon>ecological metagenomes</taxon>
    </lineage>
</organism>
<dbReference type="AlphaFoldDB" id="A0A0F8ZCR9"/>
<sequence length="156" mass="17394">MTNVFLSRPTWISSEFEKGLQGFLQVLDSHNLRPRTIGTTDFPNKSPLDEVIKLMEECAGSIILGYPQIEVSSGFLKGKKIKKSFSLGTEWNHIEASLAYAKKLPLLVIHHTSVVRGIFEIGALNNYIYSKDLSDATWPLSPEISGALKNWVDSLT</sequence>